<keyword evidence="2" id="KW-1185">Reference proteome</keyword>
<dbReference type="HOGENOM" id="CLU_2134237_0_0_1"/>
<dbReference type="EMBL" id="KN832887">
    <property type="protein sequence ID" value="KIM95423.1"/>
    <property type="molecule type" value="Genomic_DNA"/>
</dbReference>
<dbReference type="InParanoid" id="A0A0C3C931"/>
<dbReference type="STRING" id="913774.A0A0C3C931"/>
<gene>
    <name evidence="1" type="ORF">OIDMADRAFT_34178</name>
</gene>
<protein>
    <submittedName>
        <fullName evidence="1">Uncharacterized protein</fullName>
    </submittedName>
</protein>
<name>A0A0C3C931_OIDMZ</name>
<dbReference type="Proteomes" id="UP000054321">
    <property type="component" value="Unassembled WGS sequence"/>
</dbReference>
<reference evidence="1 2" key="1">
    <citation type="submission" date="2014-04" db="EMBL/GenBank/DDBJ databases">
        <authorList>
            <consortium name="DOE Joint Genome Institute"/>
            <person name="Kuo A."/>
            <person name="Martino E."/>
            <person name="Perotto S."/>
            <person name="Kohler A."/>
            <person name="Nagy L.G."/>
            <person name="Floudas D."/>
            <person name="Copeland A."/>
            <person name="Barry K.W."/>
            <person name="Cichocki N."/>
            <person name="Veneault-Fourrey C."/>
            <person name="LaButti K."/>
            <person name="Lindquist E.A."/>
            <person name="Lipzen A."/>
            <person name="Lundell T."/>
            <person name="Morin E."/>
            <person name="Murat C."/>
            <person name="Sun H."/>
            <person name="Tunlid A."/>
            <person name="Henrissat B."/>
            <person name="Grigoriev I.V."/>
            <person name="Hibbett D.S."/>
            <person name="Martin F."/>
            <person name="Nordberg H.P."/>
            <person name="Cantor M.N."/>
            <person name="Hua S.X."/>
        </authorList>
    </citation>
    <scope>NUCLEOTIDE SEQUENCE [LARGE SCALE GENOMIC DNA]</scope>
    <source>
        <strain evidence="1 2">Zn</strain>
    </source>
</reference>
<organism evidence="1 2">
    <name type="scientific">Oidiodendron maius (strain Zn)</name>
    <dbReference type="NCBI Taxonomy" id="913774"/>
    <lineage>
        <taxon>Eukaryota</taxon>
        <taxon>Fungi</taxon>
        <taxon>Dikarya</taxon>
        <taxon>Ascomycota</taxon>
        <taxon>Pezizomycotina</taxon>
        <taxon>Leotiomycetes</taxon>
        <taxon>Leotiomycetes incertae sedis</taxon>
        <taxon>Myxotrichaceae</taxon>
        <taxon>Oidiodendron</taxon>
    </lineage>
</organism>
<evidence type="ECO:0000313" key="1">
    <source>
        <dbReference type="EMBL" id="KIM95423.1"/>
    </source>
</evidence>
<accession>A0A0C3C931</accession>
<dbReference type="GO" id="GO:0003824">
    <property type="term" value="F:catalytic activity"/>
    <property type="evidence" value="ECO:0007669"/>
    <property type="project" value="InterPro"/>
</dbReference>
<dbReference type="SUPFAM" id="SSF74650">
    <property type="entry name" value="Galactose mutarotase-like"/>
    <property type="match status" value="1"/>
</dbReference>
<dbReference type="GO" id="GO:0030246">
    <property type="term" value="F:carbohydrate binding"/>
    <property type="evidence" value="ECO:0007669"/>
    <property type="project" value="InterPro"/>
</dbReference>
<dbReference type="Gene3D" id="2.60.40.1760">
    <property type="entry name" value="glycosyl hydrolase (family 31)"/>
    <property type="match status" value="1"/>
</dbReference>
<dbReference type="AlphaFoldDB" id="A0A0C3C931"/>
<sequence>MNMFSKHGQRLVFTDDSEKLRIEPWSPNALRIRSTKQAEMPPEIWALQMEVSNQSEATPGIEKKQVVIINGKVKAVVSAFEYARNRSDLLDPTCSSLAIEARSLQLFLEMITD</sequence>
<dbReference type="InterPro" id="IPR011013">
    <property type="entry name" value="Gal_mutarotase_sf_dom"/>
</dbReference>
<reference evidence="2" key="2">
    <citation type="submission" date="2015-01" db="EMBL/GenBank/DDBJ databases">
        <title>Evolutionary Origins and Diversification of the Mycorrhizal Mutualists.</title>
        <authorList>
            <consortium name="DOE Joint Genome Institute"/>
            <consortium name="Mycorrhizal Genomics Consortium"/>
            <person name="Kohler A."/>
            <person name="Kuo A."/>
            <person name="Nagy L.G."/>
            <person name="Floudas D."/>
            <person name="Copeland A."/>
            <person name="Barry K.W."/>
            <person name="Cichocki N."/>
            <person name="Veneault-Fourrey C."/>
            <person name="LaButti K."/>
            <person name="Lindquist E.A."/>
            <person name="Lipzen A."/>
            <person name="Lundell T."/>
            <person name="Morin E."/>
            <person name="Murat C."/>
            <person name="Riley R."/>
            <person name="Ohm R."/>
            <person name="Sun H."/>
            <person name="Tunlid A."/>
            <person name="Henrissat B."/>
            <person name="Grigoriev I.V."/>
            <person name="Hibbett D.S."/>
            <person name="Martin F."/>
        </authorList>
    </citation>
    <scope>NUCLEOTIDE SEQUENCE [LARGE SCALE GENOMIC DNA]</scope>
    <source>
        <strain evidence="2">Zn</strain>
    </source>
</reference>
<proteinExistence type="predicted"/>
<dbReference type="GO" id="GO:0005975">
    <property type="term" value="P:carbohydrate metabolic process"/>
    <property type="evidence" value="ECO:0007669"/>
    <property type="project" value="InterPro"/>
</dbReference>
<evidence type="ECO:0000313" key="2">
    <source>
        <dbReference type="Proteomes" id="UP000054321"/>
    </source>
</evidence>